<evidence type="ECO:0008006" key="3">
    <source>
        <dbReference type="Google" id="ProtNLM"/>
    </source>
</evidence>
<proteinExistence type="predicted"/>
<gene>
    <name evidence="1" type="ORF">CLOSTMETH_02139</name>
</gene>
<evidence type="ECO:0000313" key="1">
    <source>
        <dbReference type="EMBL" id="EEG30207.1"/>
    </source>
</evidence>
<comment type="caution">
    <text evidence="1">The sequence shown here is derived from an EMBL/GenBank/DDBJ whole genome shotgun (WGS) entry which is preliminary data.</text>
</comment>
<sequence length="61" mass="7350">MCNLDIRDDLKKNGVYQWQVAHELGICEMTLARWLRFEMSEEKKHRVREAIKRAAENFGKR</sequence>
<protein>
    <recommendedName>
        <fullName evidence="3">HTH cro/C1-type domain-containing protein</fullName>
    </recommendedName>
</protein>
<evidence type="ECO:0000313" key="2">
    <source>
        <dbReference type="Proteomes" id="UP000003340"/>
    </source>
</evidence>
<dbReference type="AlphaFoldDB" id="C0EE59"/>
<dbReference type="eggNOG" id="ENOG50324AC">
    <property type="taxonomic scope" value="Bacteria"/>
</dbReference>
<reference evidence="1 2" key="1">
    <citation type="submission" date="2009-01" db="EMBL/GenBank/DDBJ databases">
        <authorList>
            <person name="Fulton L."/>
            <person name="Clifton S."/>
            <person name="Fulton B."/>
            <person name="Xu J."/>
            <person name="Minx P."/>
            <person name="Pepin K.H."/>
            <person name="Johnson M."/>
            <person name="Bhonagiri V."/>
            <person name="Nash W.E."/>
            <person name="Mardis E.R."/>
            <person name="Wilson R.K."/>
        </authorList>
    </citation>
    <scope>NUCLEOTIDE SEQUENCE [LARGE SCALE GENOMIC DNA]</scope>
    <source>
        <strain evidence="1 2">DSM 5476</strain>
    </source>
</reference>
<dbReference type="Proteomes" id="UP000003340">
    <property type="component" value="Unassembled WGS sequence"/>
</dbReference>
<dbReference type="STRING" id="537013.CLOSTMETH_02139"/>
<name>C0EE59_9FIRM</name>
<reference evidence="1 2" key="2">
    <citation type="submission" date="2009-02" db="EMBL/GenBank/DDBJ databases">
        <title>Draft genome sequence of Clostridium methylpentosum (DSM 5476).</title>
        <authorList>
            <person name="Sudarsanam P."/>
            <person name="Ley R."/>
            <person name="Guruge J."/>
            <person name="Turnbaugh P.J."/>
            <person name="Mahowald M."/>
            <person name="Liep D."/>
            <person name="Gordon J."/>
        </authorList>
    </citation>
    <scope>NUCLEOTIDE SEQUENCE [LARGE SCALE GENOMIC DNA]</scope>
    <source>
        <strain evidence="1 2">DSM 5476</strain>
    </source>
</reference>
<keyword evidence="2" id="KW-1185">Reference proteome</keyword>
<dbReference type="EMBL" id="ACEC01000067">
    <property type="protein sequence ID" value="EEG30207.1"/>
    <property type="molecule type" value="Genomic_DNA"/>
</dbReference>
<organism evidence="1 2">
    <name type="scientific">[Clostridium] methylpentosum DSM 5476</name>
    <dbReference type="NCBI Taxonomy" id="537013"/>
    <lineage>
        <taxon>Bacteria</taxon>
        <taxon>Bacillati</taxon>
        <taxon>Bacillota</taxon>
        <taxon>Clostridia</taxon>
        <taxon>Eubacteriales</taxon>
        <taxon>Oscillospiraceae</taxon>
        <taxon>Oscillospiraceae incertae sedis</taxon>
    </lineage>
</organism>
<accession>C0EE59</accession>
<dbReference type="HOGENOM" id="CLU_191535_2_0_9"/>